<keyword evidence="3" id="KW-1185">Reference proteome</keyword>
<evidence type="ECO:0000313" key="2">
    <source>
        <dbReference type="EMBL" id="MCP2267976.1"/>
    </source>
</evidence>
<dbReference type="Gene3D" id="1.10.260.40">
    <property type="entry name" value="lambda repressor-like DNA-binding domains"/>
    <property type="match status" value="1"/>
</dbReference>
<dbReference type="RefSeq" id="WP_253884900.1">
    <property type="nucleotide sequence ID" value="NZ_BAAAVB010000026.1"/>
</dbReference>
<evidence type="ECO:0000259" key="1">
    <source>
        <dbReference type="PROSITE" id="PS50943"/>
    </source>
</evidence>
<dbReference type="SUPFAM" id="SSF47413">
    <property type="entry name" value="lambda repressor-like DNA-binding domains"/>
    <property type="match status" value="1"/>
</dbReference>
<name>A0ABT1I6F4_9PSEU</name>
<sequence>MTPTPNDRLRAAREAADLTQEQLAERANAQVQTATNKPGAMDADYISKLERGVHRWPNKGYRAAFRAVLSIATDRDLGFFSTRSRAVTVEMTGPRYLEGGDDVERQAFLRVLAGSVAGLTFADPLGEFAARAAAGNGRQIGQADVDQVRELARMFASQDHQYGGQLASRAVITQLAATAELTDSPFADSRVRGDWFSAVAELADTAAGVCFDAGLHPQAERAFRFGVGCATESGDWAMRAKALSGLANLSVHLDHESVDLDHKDRALSFAEEALVRADRLTPKVGAMIYTRHARALGLIGASRAEDCRTAVAKAEDLFANAAPEDEPTWLAHYSQAHLDRDAGRALFFLALNGGGHDQARQRLETAIARFPDGHSRGKALAKANLAALMMACDDPHEAVVLGNDALASVGAVRSDRVNDALKRLADAARAHRKTPGVRDLAQRVRRTLQIQV</sequence>
<reference evidence="2 3" key="1">
    <citation type="submission" date="2022-06" db="EMBL/GenBank/DDBJ databases">
        <title>Genomic Encyclopedia of Archaeal and Bacterial Type Strains, Phase II (KMG-II): from individual species to whole genera.</title>
        <authorList>
            <person name="Goeker M."/>
        </authorList>
    </citation>
    <scope>NUCLEOTIDE SEQUENCE [LARGE SCALE GENOMIC DNA]</scope>
    <source>
        <strain evidence="2 3">DSM 44255</strain>
    </source>
</reference>
<dbReference type="InterPro" id="IPR010982">
    <property type="entry name" value="Lambda_DNA-bd_dom_sf"/>
</dbReference>
<dbReference type="PROSITE" id="PS50943">
    <property type="entry name" value="HTH_CROC1"/>
    <property type="match status" value="1"/>
</dbReference>
<gene>
    <name evidence="2" type="ORF">LV75_000458</name>
</gene>
<accession>A0ABT1I6F4</accession>
<dbReference type="Proteomes" id="UP001205185">
    <property type="component" value="Unassembled WGS sequence"/>
</dbReference>
<feature type="domain" description="HTH cro/C1-type" evidence="1">
    <location>
        <begin position="9"/>
        <end position="28"/>
    </location>
</feature>
<dbReference type="EMBL" id="JAMTCO010000001">
    <property type="protein sequence ID" value="MCP2267976.1"/>
    <property type="molecule type" value="Genomic_DNA"/>
</dbReference>
<proteinExistence type="predicted"/>
<dbReference type="InterPro" id="IPR001387">
    <property type="entry name" value="Cro/C1-type_HTH"/>
</dbReference>
<comment type="caution">
    <text evidence="2">The sequence shown here is derived from an EMBL/GenBank/DDBJ whole genome shotgun (WGS) entry which is preliminary data.</text>
</comment>
<dbReference type="CDD" id="cd00093">
    <property type="entry name" value="HTH_XRE"/>
    <property type="match status" value="1"/>
</dbReference>
<evidence type="ECO:0000313" key="3">
    <source>
        <dbReference type="Proteomes" id="UP001205185"/>
    </source>
</evidence>
<protein>
    <submittedName>
        <fullName evidence="2">Helix-turn-helix domain-containing protein</fullName>
    </submittedName>
</protein>
<organism evidence="2 3">
    <name type="scientific">Actinokineospora diospyrosa</name>
    <dbReference type="NCBI Taxonomy" id="103728"/>
    <lineage>
        <taxon>Bacteria</taxon>
        <taxon>Bacillati</taxon>
        <taxon>Actinomycetota</taxon>
        <taxon>Actinomycetes</taxon>
        <taxon>Pseudonocardiales</taxon>
        <taxon>Pseudonocardiaceae</taxon>
        <taxon>Actinokineospora</taxon>
    </lineage>
</organism>